<evidence type="ECO:0000256" key="7">
    <source>
        <dbReference type="ARBA" id="ARBA00023136"/>
    </source>
</evidence>
<evidence type="ECO:0000256" key="4">
    <source>
        <dbReference type="ARBA" id="ARBA00022679"/>
    </source>
</evidence>
<evidence type="ECO:0000256" key="1">
    <source>
        <dbReference type="ARBA" id="ARBA00004651"/>
    </source>
</evidence>
<accession>A0ABT1P7K5</accession>
<evidence type="ECO:0000256" key="8">
    <source>
        <dbReference type="SAM" id="Phobius"/>
    </source>
</evidence>
<evidence type="ECO:0000256" key="2">
    <source>
        <dbReference type="ARBA" id="ARBA00022475"/>
    </source>
</evidence>
<keyword evidence="7 8" id="KW-0472">Membrane</keyword>
<dbReference type="PANTHER" id="PTHR33908:SF11">
    <property type="entry name" value="MEMBRANE PROTEIN"/>
    <property type="match status" value="1"/>
</dbReference>
<proteinExistence type="predicted"/>
<dbReference type="PANTHER" id="PTHR33908">
    <property type="entry name" value="MANNOSYLTRANSFERASE YKCB-RELATED"/>
    <property type="match status" value="1"/>
</dbReference>
<feature type="transmembrane region" description="Helical" evidence="8">
    <location>
        <begin position="388"/>
        <end position="407"/>
    </location>
</feature>
<dbReference type="Proteomes" id="UP001205566">
    <property type="component" value="Unassembled WGS sequence"/>
</dbReference>
<protein>
    <submittedName>
        <fullName evidence="9">Glycosyltransferase family 39 protein</fullName>
    </submittedName>
</protein>
<comment type="caution">
    <text evidence="9">The sequence shown here is derived from an EMBL/GenBank/DDBJ whole genome shotgun (WGS) entry which is preliminary data.</text>
</comment>
<reference evidence="9" key="1">
    <citation type="thesis" date="2020" institute="Technische Universitat Dresden" country="Dresden, Germany">
        <title>The Agarolytic System of Microbulbifer elongatus PORT2, Isolated from Batu Karas, Pangandaran West Java Indonesia.</title>
        <authorList>
            <person name="Anggraeni S.R."/>
        </authorList>
    </citation>
    <scope>NUCLEOTIDE SEQUENCE</scope>
    <source>
        <strain evidence="9">PORT2</strain>
    </source>
</reference>
<feature type="transmembrane region" description="Helical" evidence="8">
    <location>
        <begin position="23"/>
        <end position="41"/>
    </location>
</feature>
<keyword evidence="3" id="KW-0328">Glycosyltransferase</keyword>
<dbReference type="RefSeq" id="WP_255875990.1">
    <property type="nucleotide sequence ID" value="NZ_JACASI010000046.1"/>
</dbReference>
<keyword evidence="6 8" id="KW-1133">Transmembrane helix</keyword>
<gene>
    <name evidence="9" type="ORF">HXX02_16600</name>
</gene>
<feature type="transmembrane region" description="Helical" evidence="8">
    <location>
        <begin position="363"/>
        <end position="382"/>
    </location>
</feature>
<sequence length="481" mass="54199">MSGNLRGLASGLPPQLLQLDRRWLIYAGLYFLIALGIWLRVEHIFTYNPLAHIWSDPQRHWEQGTATLRTDPMTLTDPVMYQLYIGALAKLTLKEPLLIAFYTALLACLTPWIWYRFARELLPSRMQATAVWAAISLLPSWIGIYSYFMQETLLLPLLGAALYASWRCRRKQTLASFLLMVVLWTCAGLTRGIAIPLAAVVTTWLWLVQPQKLAKAGFSLLVLTLLMGPLAYRSYAVMHMVSPHGIGQLVALYLRSGKREIHVHYLREDGAQWNYWFGSPSTGEKPLAPLSDWTTTREGAVHARIEIANGAEDWRVALARYPMTMERYLHLTGENLVYLFFGSSWPDNNRARLIERLNHHSRWLWAPLCLLLMVGTLCYWRRLREVRLFAVLVATWLLVQGVLPIAVNEGRYRKPLEGFLLVQGVALAGVLRRRRHLEAGGGLRSTNTQADGPVADAGDKAALPLPATAAAHPPAPDHVSA</sequence>
<comment type="subcellular location">
    <subcellularLocation>
        <location evidence="1">Cell membrane</location>
        <topology evidence="1">Multi-pass membrane protein</topology>
    </subcellularLocation>
</comment>
<keyword evidence="4" id="KW-0808">Transferase</keyword>
<keyword evidence="5 8" id="KW-0812">Transmembrane</keyword>
<dbReference type="EMBL" id="JACASI010000046">
    <property type="protein sequence ID" value="MCQ3831061.1"/>
    <property type="molecule type" value="Genomic_DNA"/>
</dbReference>
<keyword evidence="10" id="KW-1185">Reference proteome</keyword>
<feature type="transmembrane region" description="Helical" evidence="8">
    <location>
        <begin position="213"/>
        <end position="232"/>
    </location>
</feature>
<feature type="transmembrane region" description="Helical" evidence="8">
    <location>
        <begin position="181"/>
        <end position="207"/>
    </location>
</feature>
<evidence type="ECO:0000256" key="5">
    <source>
        <dbReference type="ARBA" id="ARBA00022692"/>
    </source>
</evidence>
<evidence type="ECO:0000313" key="9">
    <source>
        <dbReference type="EMBL" id="MCQ3831061.1"/>
    </source>
</evidence>
<evidence type="ECO:0000313" key="10">
    <source>
        <dbReference type="Proteomes" id="UP001205566"/>
    </source>
</evidence>
<dbReference type="InterPro" id="IPR050297">
    <property type="entry name" value="LipidA_mod_glycosyltrf_83"/>
</dbReference>
<evidence type="ECO:0000256" key="3">
    <source>
        <dbReference type="ARBA" id="ARBA00022676"/>
    </source>
</evidence>
<evidence type="ECO:0000256" key="6">
    <source>
        <dbReference type="ARBA" id="ARBA00022989"/>
    </source>
</evidence>
<name>A0ABT1P7K5_9GAMM</name>
<keyword evidence="2" id="KW-1003">Cell membrane</keyword>
<organism evidence="9 10">
    <name type="scientific">Microbulbifer elongatus</name>
    <dbReference type="NCBI Taxonomy" id="86173"/>
    <lineage>
        <taxon>Bacteria</taxon>
        <taxon>Pseudomonadati</taxon>
        <taxon>Pseudomonadota</taxon>
        <taxon>Gammaproteobacteria</taxon>
        <taxon>Cellvibrionales</taxon>
        <taxon>Microbulbiferaceae</taxon>
        <taxon>Microbulbifer</taxon>
    </lineage>
</organism>
<feature type="transmembrane region" description="Helical" evidence="8">
    <location>
        <begin position="97"/>
        <end position="117"/>
    </location>
</feature>